<dbReference type="InterPro" id="IPR050097">
    <property type="entry name" value="Ferredoxin-NADP_redctase_2"/>
</dbReference>
<evidence type="ECO:0000313" key="8">
    <source>
        <dbReference type="Proteomes" id="UP001530315"/>
    </source>
</evidence>
<dbReference type="InterPro" id="IPR023753">
    <property type="entry name" value="FAD/NAD-binding_dom"/>
</dbReference>
<gene>
    <name evidence="7" type="ORF">ACHAW5_004558</name>
</gene>
<dbReference type="SUPFAM" id="SSF52833">
    <property type="entry name" value="Thioredoxin-like"/>
    <property type="match status" value="1"/>
</dbReference>
<dbReference type="GO" id="GO:0097237">
    <property type="term" value="P:cellular response to toxic substance"/>
    <property type="evidence" value="ECO:0007669"/>
    <property type="project" value="UniProtKB-ARBA"/>
</dbReference>
<dbReference type="Gene3D" id="3.40.30.10">
    <property type="entry name" value="Glutaredoxin"/>
    <property type="match status" value="1"/>
</dbReference>
<evidence type="ECO:0000256" key="4">
    <source>
        <dbReference type="SAM" id="MobiDB-lite"/>
    </source>
</evidence>
<comment type="similarity">
    <text evidence="1">Belongs to the class-II pyridine nucleotide-disulfide oxidoreductase family.</text>
</comment>
<dbReference type="Gene3D" id="3.50.50.60">
    <property type="entry name" value="FAD/NAD(P)-binding domain"/>
    <property type="match status" value="2"/>
</dbReference>
<sequence length="484" mass="51882">MGMSVLVVGSPSAGSLSGTERLDNFPSFFGSNNGGGQGWIDASLEQASFYGAEFAPPLFMATGIFKTTVEQNALIEVHLSAGTSTELSAPESRVLGKSLIVASGSVPRKLDLPHEASLWGRSLHNCALCDGDAYAHDGSKKSVAVIGGGNAAVEAIFLLHKLGVGVIHWIHRREEYRANQIEVGKVRQLSNVEIWAPFVVVEWVGAMKDNTAPLELEGIRIAGARNGQADADATSSLVIPCDGAFLMIGSTPNSEWLAASGLEIDPISKLILRLTPFSEGTNINNPIPTFSTSTSIQGVFAAGEVADDTYRQALTASSEGAKAAIDAQRYLRFMGPEVTSQHSSPGKDKRNDAKQQRQMIEHNHLEQVVARPVDCDLTTSDCIKHVISTYPVVVFSKYFCPHCRRALEALRSFSERTGFTEPFVIDLATVDGMKTQEQLATMTGRRTVPNVFVGGNSIGGGDETVHLQKVGTLEELLRKAGAIL</sequence>
<dbReference type="PRINTS" id="PR00368">
    <property type="entry name" value="FADPNR"/>
</dbReference>
<dbReference type="EMBL" id="JALLAZ020001149">
    <property type="protein sequence ID" value="KAL3779712.1"/>
    <property type="molecule type" value="Genomic_DNA"/>
</dbReference>
<dbReference type="AlphaFoldDB" id="A0ABD3NVK0"/>
<dbReference type="Pfam" id="PF07992">
    <property type="entry name" value="Pyr_redox_2"/>
    <property type="match status" value="1"/>
</dbReference>
<feature type="domain" description="Glutaredoxin" evidence="5">
    <location>
        <begin position="392"/>
        <end position="458"/>
    </location>
</feature>
<evidence type="ECO:0000256" key="1">
    <source>
        <dbReference type="ARBA" id="ARBA00009333"/>
    </source>
</evidence>
<proteinExistence type="inferred from homology"/>
<evidence type="ECO:0000256" key="2">
    <source>
        <dbReference type="ARBA" id="ARBA00022630"/>
    </source>
</evidence>
<dbReference type="InterPro" id="IPR002109">
    <property type="entry name" value="Glutaredoxin"/>
</dbReference>
<name>A0ABD3NVK0_9STRA</name>
<protein>
    <recommendedName>
        <fullName evidence="9">Thioredoxin reductase</fullName>
    </recommendedName>
</protein>
<evidence type="ECO:0000259" key="6">
    <source>
        <dbReference type="Pfam" id="PF07992"/>
    </source>
</evidence>
<dbReference type="CDD" id="cd03419">
    <property type="entry name" value="GRX_GRXh_1_2_like"/>
    <property type="match status" value="1"/>
</dbReference>
<keyword evidence="2" id="KW-0285">Flavoprotein</keyword>
<feature type="domain" description="FAD/NAD(P)-binding" evidence="6">
    <location>
        <begin position="89"/>
        <end position="320"/>
    </location>
</feature>
<keyword evidence="8" id="KW-1185">Reference proteome</keyword>
<comment type="caution">
    <text evidence="7">The sequence shown here is derived from an EMBL/GenBank/DDBJ whole genome shotgun (WGS) entry which is preliminary data.</text>
</comment>
<dbReference type="PROSITE" id="PS00195">
    <property type="entry name" value="GLUTAREDOXIN_1"/>
    <property type="match status" value="1"/>
</dbReference>
<evidence type="ECO:0000256" key="3">
    <source>
        <dbReference type="ARBA" id="ARBA00023002"/>
    </source>
</evidence>
<dbReference type="PRINTS" id="PR00469">
    <property type="entry name" value="PNDRDTASEII"/>
</dbReference>
<dbReference type="InterPro" id="IPR011767">
    <property type="entry name" value="GLR_AS"/>
</dbReference>
<dbReference type="GO" id="GO:0016491">
    <property type="term" value="F:oxidoreductase activity"/>
    <property type="evidence" value="ECO:0007669"/>
    <property type="project" value="UniProtKB-KW"/>
</dbReference>
<dbReference type="InterPro" id="IPR036188">
    <property type="entry name" value="FAD/NAD-bd_sf"/>
</dbReference>
<evidence type="ECO:0000313" key="7">
    <source>
        <dbReference type="EMBL" id="KAL3779712.1"/>
    </source>
</evidence>
<reference evidence="7 8" key="1">
    <citation type="submission" date="2024-10" db="EMBL/GenBank/DDBJ databases">
        <title>Updated reference genomes for cyclostephanoid diatoms.</title>
        <authorList>
            <person name="Roberts W.R."/>
            <person name="Alverson A.J."/>
        </authorList>
    </citation>
    <scope>NUCLEOTIDE SEQUENCE [LARGE SCALE GENOMIC DNA]</scope>
    <source>
        <strain evidence="7 8">AJA276-08</strain>
    </source>
</reference>
<feature type="compositionally biased region" description="Basic and acidic residues" evidence="4">
    <location>
        <begin position="345"/>
        <end position="356"/>
    </location>
</feature>
<keyword evidence="3" id="KW-0560">Oxidoreductase</keyword>
<dbReference type="InterPro" id="IPR036249">
    <property type="entry name" value="Thioredoxin-like_sf"/>
</dbReference>
<dbReference type="PANTHER" id="PTHR48105">
    <property type="entry name" value="THIOREDOXIN REDUCTASE 1-RELATED-RELATED"/>
    <property type="match status" value="1"/>
</dbReference>
<dbReference type="PROSITE" id="PS51354">
    <property type="entry name" value="GLUTAREDOXIN_2"/>
    <property type="match status" value="1"/>
</dbReference>
<evidence type="ECO:0000259" key="5">
    <source>
        <dbReference type="Pfam" id="PF00462"/>
    </source>
</evidence>
<dbReference type="SUPFAM" id="SSF51905">
    <property type="entry name" value="FAD/NAD(P)-binding domain"/>
    <property type="match status" value="1"/>
</dbReference>
<feature type="region of interest" description="Disordered" evidence="4">
    <location>
        <begin position="336"/>
        <end position="356"/>
    </location>
</feature>
<evidence type="ECO:0008006" key="9">
    <source>
        <dbReference type="Google" id="ProtNLM"/>
    </source>
</evidence>
<organism evidence="7 8">
    <name type="scientific">Stephanodiscus triporus</name>
    <dbReference type="NCBI Taxonomy" id="2934178"/>
    <lineage>
        <taxon>Eukaryota</taxon>
        <taxon>Sar</taxon>
        <taxon>Stramenopiles</taxon>
        <taxon>Ochrophyta</taxon>
        <taxon>Bacillariophyta</taxon>
        <taxon>Coscinodiscophyceae</taxon>
        <taxon>Thalassiosirophycidae</taxon>
        <taxon>Stephanodiscales</taxon>
        <taxon>Stephanodiscaceae</taxon>
        <taxon>Stephanodiscus</taxon>
    </lineage>
</organism>
<dbReference type="Pfam" id="PF00462">
    <property type="entry name" value="Glutaredoxin"/>
    <property type="match status" value="1"/>
</dbReference>
<dbReference type="Proteomes" id="UP001530315">
    <property type="component" value="Unassembled WGS sequence"/>
</dbReference>
<accession>A0ABD3NVK0</accession>